<dbReference type="EMBL" id="FCOJ02000012">
    <property type="protein sequence ID" value="SAK56386.1"/>
    <property type="molecule type" value="Genomic_DNA"/>
</dbReference>
<sequence>MTQIEGVALSTWRVFAFQAQALARFIDAGRLGEGSMKADYVALKRLDPDAEALTVQQIAALTRALHRAKVDCDQLSVERWKRWAVIVNGIALTGHHIPEEGADKASSQFGNQLRRAGVSDARVTRLFNARGDAFFPLLQRVLRLMESRKVKPNWADLGTFVLNESAEHPKGKRWAEALRIRFVHDHASAKPESAKKP</sequence>
<keyword evidence="2" id="KW-1185">Reference proteome</keyword>
<dbReference type="InterPro" id="IPR038287">
    <property type="entry name" value="Cse2_sf"/>
</dbReference>
<comment type="caution">
    <text evidence="1">The sequence shown here is derived from an EMBL/GenBank/DDBJ whole genome shotgun (WGS) entry which is preliminary data.</text>
</comment>
<accession>A0A158AFJ0</accession>
<reference evidence="1" key="1">
    <citation type="submission" date="2016-01" db="EMBL/GenBank/DDBJ databases">
        <authorList>
            <person name="Peeters C."/>
        </authorList>
    </citation>
    <scope>NUCLEOTIDE SEQUENCE [LARGE SCALE GENOMIC DNA]</scope>
    <source>
        <strain evidence="1">LMG 29325</strain>
    </source>
</reference>
<dbReference type="InterPro" id="IPR013382">
    <property type="entry name" value="CRISPR-assoc_prot_Cse2"/>
</dbReference>
<dbReference type="AlphaFoldDB" id="A0A158AFJ0"/>
<protein>
    <submittedName>
        <fullName evidence="1">CRISPR-associated protein Cse2 (CRISPR_cse2)</fullName>
    </submittedName>
</protein>
<dbReference type="Pfam" id="PF09485">
    <property type="entry name" value="CRISPR_Cse2"/>
    <property type="match status" value="1"/>
</dbReference>
<evidence type="ECO:0000313" key="1">
    <source>
        <dbReference type="EMBL" id="SAK56386.1"/>
    </source>
</evidence>
<dbReference type="Gene3D" id="1.10.520.40">
    <property type="entry name" value="CRISPR-associated protein Cse2"/>
    <property type="match status" value="1"/>
</dbReference>
<proteinExistence type="predicted"/>
<name>A0A158AFJ0_9BURK</name>
<dbReference type="OrthoDB" id="8902517at2"/>
<dbReference type="STRING" id="1777143.AWB82_02237"/>
<organism evidence="1 2">
    <name type="scientific">Caballeronia glebae</name>
    <dbReference type="NCBI Taxonomy" id="1777143"/>
    <lineage>
        <taxon>Bacteria</taxon>
        <taxon>Pseudomonadati</taxon>
        <taxon>Pseudomonadota</taxon>
        <taxon>Betaproteobacteria</taxon>
        <taxon>Burkholderiales</taxon>
        <taxon>Burkholderiaceae</taxon>
        <taxon>Caballeronia</taxon>
    </lineage>
</organism>
<dbReference type="RefSeq" id="WP_086967178.1">
    <property type="nucleotide sequence ID" value="NZ_FCOJ02000012.1"/>
</dbReference>
<evidence type="ECO:0000313" key="2">
    <source>
        <dbReference type="Proteomes" id="UP000054596"/>
    </source>
</evidence>
<dbReference type="NCBIfam" id="TIGR02548">
    <property type="entry name" value="casB_cse2"/>
    <property type="match status" value="1"/>
</dbReference>
<dbReference type="Proteomes" id="UP000054596">
    <property type="component" value="Unassembled WGS sequence"/>
</dbReference>
<gene>
    <name evidence="1" type="ORF">AWB82_02237</name>
</gene>